<reference evidence="2 3" key="1">
    <citation type="submission" date="2015-08" db="EMBL/GenBank/DDBJ databases">
        <title>Next Generation Sequencing and Analysis of the Genome of Puccinia sorghi L Schw, the Causal Agent of Maize Common Rust.</title>
        <authorList>
            <person name="Rochi L."/>
            <person name="Burguener G."/>
            <person name="Darino M."/>
            <person name="Turjanski A."/>
            <person name="Kreff E."/>
            <person name="Dieguez M.J."/>
            <person name="Sacco F."/>
        </authorList>
    </citation>
    <scope>NUCLEOTIDE SEQUENCE [LARGE SCALE GENOMIC DNA]</scope>
    <source>
        <strain evidence="2 3">RO10H11247</strain>
    </source>
</reference>
<protein>
    <submittedName>
        <fullName evidence="2">Uncharacterized protein</fullName>
    </submittedName>
</protein>
<gene>
    <name evidence="2" type="ORF">VP01_1824g8</name>
</gene>
<dbReference type="AlphaFoldDB" id="A0A0L6VDX5"/>
<proteinExistence type="predicted"/>
<name>A0A0L6VDX5_9BASI</name>
<dbReference type="VEuPathDB" id="FungiDB:VP01_1824g8"/>
<evidence type="ECO:0000313" key="3">
    <source>
        <dbReference type="Proteomes" id="UP000037035"/>
    </source>
</evidence>
<comment type="caution">
    <text evidence="2">The sequence shown here is derived from an EMBL/GenBank/DDBJ whole genome shotgun (WGS) entry which is preliminary data.</text>
</comment>
<dbReference type="Proteomes" id="UP000037035">
    <property type="component" value="Unassembled WGS sequence"/>
</dbReference>
<sequence length="141" mass="15070">MQYPILLLLVVVFLAAFSQAEDSSLPETFTCKGGANGKAHTFTSKDCVREIDGSTFAFRAAEFLAKGKSATASCNDCLLALVGSDKKPFTPTKPLNKDAIIASLKTIVDGCTKQQSHQKRDDKQPQVAVILGLSTDKKCSA</sequence>
<keyword evidence="3" id="KW-1185">Reference proteome</keyword>
<dbReference type="OrthoDB" id="2496841at2759"/>
<feature type="chain" id="PRO_5005568506" evidence="1">
    <location>
        <begin position="21"/>
        <end position="141"/>
    </location>
</feature>
<evidence type="ECO:0000313" key="2">
    <source>
        <dbReference type="EMBL" id="KNZ58976.1"/>
    </source>
</evidence>
<accession>A0A0L6VDX5</accession>
<dbReference type="EMBL" id="LAVV01006642">
    <property type="protein sequence ID" value="KNZ58976.1"/>
    <property type="molecule type" value="Genomic_DNA"/>
</dbReference>
<keyword evidence="1" id="KW-0732">Signal</keyword>
<feature type="signal peptide" evidence="1">
    <location>
        <begin position="1"/>
        <end position="20"/>
    </location>
</feature>
<organism evidence="2 3">
    <name type="scientific">Puccinia sorghi</name>
    <dbReference type="NCBI Taxonomy" id="27349"/>
    <lineage>
        <taxon>Eukaryota</taxon>
        <taxon>Fungi</taxon>
        <taxon>Dikarya</taxon>
        <taxon>Basidiomycota</taxon>
        <taxon>Pucciniomycotina</taxon>
        <taxon>Pucciniomycetes</taxon>
        <taxon>Pucciniales</taxon>
        <taxon>Pucciniaceae</taxon>
        <taxon>Puccinia</taxon>
    </lineage>
</organism>
<evidence type="ECO:0000256" key="1">
    <source>
        <dbReference type="SAM" id="SignalP"/>
    </source>
</evidence>